<comment type="similarity">
    <text evidence="9">Belongs to the ATPase alpha/beta chains family. T3SS ATPase subfamily.</text>
</comment>
<dbReference type="EMBL" id="SHKW01000001">
    <property type="protein sequence ID" value="RZU42232.1"/>
    <property type="molecule type" value="Genomic_DNA"/>
</dbReference>
<keyword evidence="4" id="KW-0547">Nucleotide-binding</keyword>
<keyword evidence="6" id="KW-0653">Protein transport</keyword>
<dbReference type="GO" id="GO:0005737">
    <property type="term" value="C:cytoplasm"/>
    <property type="evidence" value="ECO:0007669"/>
    <property type="project" value="UniProtKB-SubCell"/>
</dbReference>
<evidence type="ECO:0000256" key="4">
    <source>
        <dbReference type="ARBA" id="ARBA00022741"/>
    </source>
</evidence>
<dbReference type="Proteomes" id="UP000292958">
    <property type="component" value="Unassembled WGS sequence"/>
</dbReference>
<evidence type="ECO:0000256" key="10">
    <source>
        <dbReference type="ARBA" id="ARBA00024382"/>
    </source>
</evidence>
<comment type="catalytic activity">
    <reaction evidence="12">
        <text>ATP + H2O + cellular proteinSide 1 = ADP + phosphate + cellular proteinSide 2.</text>
        <dbReference type="EC" id="7.4.2.8"/>
    </reaction>
</comment>
<keyword evidence="15" id="KW-1185">Reference proteome</keyword>
<accession>A0A4Q7YWD8</accession>
<dbReference type="InterPro" id="IPR013380">
    <property type="entry name" value="ATPase_T3SS_SctN"/>
</dbReference>
<dbReference type="GO" id="GO:0030254">
    <property type="term" value="P:protein secretion by the type III secretion system"/>
    <property type="evidence" value="ECO:0007669"/>
    <property type="project" value="InterPro"/>
</dbReference>
<sequence length="443" mass="47502">MLEISELSVAPYLVAIDKCTPFVVKGRVKGLVGLLIRATVPDAWIGELCMIHNHRSATPLKAEVVGFEDGDVLLMPLGPLVDIGPQSEVVPTGNYLTVKVGDELLGRVLNGLGEPMDAEFNGPLLANEEYAVYQEAPDPMHRNRVLNPISVGVRAIDGLLACGEGQRIGLFAAAGVGKSTLLGMIARNTEADVNVITLVGERGREVRDFLEHDLGPEGLKRSVIVCATSNESSLVRLKAAYVGTAIAEYFRNKGKKVMLMMDSVTRFARAQREVGLACGEPPARAGYTPSVFAELPRLLERAGNSDRGSITAFYTVLVAGDDMNEPVADEVRSILDGHIVMSRDLAGAGHFPAIDVLSSVSRVMSAVSSKQHRAAASAMRGVLATYNKNKDIIALGAYQAGSDPRIDDAVQRIDTINDYLKQATDESIPQSESVEKLCAMFAN</sequence>
<evidence type="ECO:0000256" key="6">
    <source>
        <dbReference type="ARBA" id="ARBA00022927"/>
    </source>
</evidence>
<evidence type="ECO:0000256" key="3">
    <source>
        <dbReference type="ARBA" id="ARBA00022490"/>
    </source>
</evidence>
<keyword evidence="5" id="KW-0067">ATP-binding</keyword>
<dbReference type="InterPro" id="IPR050053">
    <property type="entry name" value="ATPase_alpha/beta_chains"/>
</dbReference>
<dbReference type="OrthoDB" id="9802718at2"/>
<dbReference type="InterPro" id="IPR005714">
    <property type="entry name" value="ATPase_T3SS_FliI/YscN"/>
</dbReference>
<evidence type="ECO:0000256" key="8">
    <source>
        <dbReference type="ARBA" id="ARBA00023026"/>
    </source>
</evidence>
<dbReference type="SUPFAM" id="SSF52540">
    <property type="entry name" value="P-loop containing nucleoside triphosphate hydrolases"/>
    <property type="match status" value="1"/>
</dbReference>
<dbReference type="GO" id="GO:0030257">
    <property type="term" value="C:type III protein secretion system complex"/>
    <property type="evidence" value="ECO:0007669"/>
    <property type="project" value="InterPro"/>
</dbReference>
<dbReference type="EC" id="7.4.2.8" evidence="10"/>
<dbReference type="InterPro" id="IPR004100">
    <property type="entry name" value="ATPase_F1/V1/A1_a/bsu_N"/>
</dbReference>
<dbReference type="InterPro" id="IPR027417">
    <property type="entry name" value="P-loop_NTPase"/>
</dbReference>
<name>A0A4Q7YWD8_9BACT</name>
<proteinExistence type="inferred from homology"/>
<dbReference type="GO" id="GO:0008564">
    <property type="term" value="F:protein-exporting ATPase activity"/>
    <property type="evidence" value="ECO:0007669"/>
    <property type="project" value="UniProtKB-EC"/>
</dbReference>
<dbReference type="Pfam" id="PF00006">
    <property type="entry name" value="ATP-synt_ab"/>
    <property type="match status" value="1"/>
</dbReference>
<dbReference type="NCBIfam" id="TIGR01026">
    <property type="entry name" value="fliI_yscN"/>
    <property type="match status" value="1"/>
</dbReference>
<evidence type="ECO:0000256" key="7">
    <source>
        <dbReference type="ARBA" id="ARBA00022967"/>
    </source>
</evidence>
<dbReference type="AlphaFoldDB" id="A0A4Q7YWD8"/>
<comment type="subcellular location">
    <subcellularLocation>
        <location evidence="1">Cytoplasm</location>
    </subcellularLocation>
</comment>
<dbReference type="GO" id="GO:0005524">
    <property type="term" value="F:ATP binding"/>
    <property type="evidence" value="ECO:0007669"/>
    <property type="project" value="UniProtKB-KW"/>
</dbReference>
<feature type="domain" description="AAA+ ATPase" evidence="13">
    <location>
        <begin position="164"/>
        <end position="345"/>
    </location>
</feature>
<evidence type="ECO:0000256" key="2">
    <source>
        <dbReference type="ARBA" id="ARBA00022448"/>
    </source>
</evidence>
<evidence type="ECO:0000256" key="5">
    <source>
        <dbReference type="ARBA" id="ARBA00022840"/>
    </source>
</evidence>
<dbReference type="CDD" id="cd01136">
    <property type="entry name" value="ATPase_flagellum-secretory_path_III"/>
    <property type="match status" value="1"/>
</dbReference>
<evidence type="ECO:0000313" key="15">
    <source>
        <dbReference type="Proteomes" id="UP000292958"/>
    </source>
</evidence>
<dbReference type="Gene3D" id="3.40.50.12240">
    <property type="match status" value="1"/>
</dbReference>
<dbReference type="InterPro" id="IPR040627">
    <property type="entry name" value="T3SS_ATPase_C"/>
</dbReference>
<dbReference type="Pfam" id="PF18269">
    <property type="entry name" value="T3SS_ATPase_C"/>
    <property type="match status" value="1"/>
</dbReference>
<dbReference type="FunFam" id="3.40.50.12240:FF:000002">
    <property type="entry name" value="Flagellum-specific ATP synthase FliI"/>
    <property type="match status" value="1"/>
</dbReference>
<dbReference type="CDD" id="cd18117">
    <property type="entry name" value="ATP-synt_flagellum-secretory_path_III_N"/>
    <property type="match status" value="1"/>
</dbReference>
<dbReference type="PANTHER" id="PTHR15184">
    <property type="entry name" value="ATP SYNTHASE"/>
    <property type="match status" value="1"/>
</dbReference>
<comment type="caution">
    <text evidence="14">The sequence shown here is derived from an EMBL/GenBank/DDBJ whole genome shotgun (WGS) entry which is preliminary data.</text>
</comment>
<dbReference type="InterPro" id="IPR003593">
    <property type="entry name" value="AAA+_ATPase"/>
</dbReference>
<dbReference type="RefSeq" id="WP_130420019.1">
    <property type="nucleotide sequence ID" value="NZ_SHKW01000001.1"/>
</dbReference>
<keyword evidence="8" id="KW-0843">Virulence</keyword>
<dbReference type="GO" id="GO:0046961">
    <property type="term" value="F:proton-transporting ATPase activity, rotational mechanism"/>
    <property type="evidence" value="ECO:0007669"/>
    <property type="project" value="InterPro"/>
</dbReference>
<evidence type="ECO:0000256" key="11">
    <source>
        <dbReference type="ARBA" id="ARBA00024442"/>
    </source>
</evidence>
<evidence type="ECO:0000259" key="13">
    <source>
        <dbReference type="SMART" id="SM00382"/>
    </source>
</evidence>
<evidence type="ECO:0000256" key="9">
    <source>
        <dbReference type="ARBA" id="ARBA00024342"/>
    </source>
</evidence>
<keyword evidence="7" id="KW-1278">Translocase</keyword>
<evidence type="ECO:0000256" key="1">
    <source>
        <dbReference type="ARBA" id="ARBA00004496"/>
    </source>
</evidence>
<gene>
    <name evidence="14" type="ORF">BDD14_3785</name>
</gene>
<reference evidence="14 15" key="1">
    <citation type="submission" date="2019-02" db="EMBL/GenBank/DDBJ databases">
        <title>Genomic Encyclopedia of Archaeal and Bacterial Type Strains, Phase II (KMG-II): from individual species to whole genera.</title>
        <authorList>
            <person name="Goeker M."/>
        </authorList>
    </citation>
    <scope>NUCLEOTIDE SEQUENCE [LARGE SCALE GENOMIC DNA]</scope>
    <source>
        <strain evidence="14 15">DSM 18101</strain>
    </source>
</reference>
<dbReference type="GO" id="GO:0016887">
    <property type="term" value="F:ATP hydrolysis activity"/>
    <property type="evidence" value="ECO:0007669"/>
    <property type="project" value="InterPro"/>
</dbReference>
<dbReference type="SMART" id="SM00382">
    <property type="entry name" value="AAA"/>
    <property type="match status" value="1"/>
</dbReference>
<evidence type="ECO:0000313" key="14">
    <source>
        <dbReference type="EMBL" id="RZU42232.1"/>
    </source>
</evidence>
<keyword evidence="3" id="KW-0963">Cytoplasm</keyword>
<dbReference type="GO" id="GO:0046933">
    <property type="term" value="F:proton-transporting ATP synthase activity, rotational mechanism"/>
    <property type="evidence" value="ECO:0007669"/>
    <property type="project" value="TreeGrafter"/>
</dbReference>
<dbReference type="InterPro" id="IPR000194">
    <property type="entry name" value="ATPase_F1/V1/A1_a/bsu_nucl-bd"/>
</dbReference>
<dbReference type="Pfam" id="PF02874">
    <property type="entry name" value="ATP-synt_ab_N"/>
    <property type="match status" value="1"/>
</dbReference>
<dbReference type="PANTHER" id="PTHR15184:SF9">
    <property type="entry name" value="SPI-1 TYPE 3 SECRETION SYSTEM ATPASE"/>
    <property type="match status" value="1"/>
</dbReference>
<organism evidence="14 15">
    <name type="scientific">Edaphobacter modestus</name>
    <dbReference type="NCBI Taxonomy" id="388466"/>
    <lineage>
        <taxon>Bacteria</taxon>
        <taxon>Pseudomonadati</taxon>
        <taxon>Acidobacteriota</taxon>
        <taxon>Terriglobia</taxon>
        <taxon>Terriglobales</taxon>
        <taxon>Acidobacteriaceae</taxon>
        <taxon>Edaphobacter</taxon>
    </lineage>
</organism>
<protein>
    <recommendedName>
        <fullName evidence="11">Type 3 secretion system ATPase</fullName>
        <ecNumber evidence="10">7.4.2.8</ecNumber>
    </recommendedName>
</protein>
<evidence type="ECO:0000256" key="12">
    <source>
        <dbReference type="ARBA" id="ARBA00034006"/>
    </source>
</evidence>
<dbReference type="NCBIfam" id="TIGR02546">
    <property type="entry name" value="III_secr_ATP"/>
    <property type="match status" value="1"/>
</dbReference>
<keyword evidence="2" id="KW-0813">Transport</keyword>